<gene>
    <name evidence="2" type="ORF">STCU_10550</name>
</gene>
<keyword evidence="1" id="KW-0812">Transmembrane</keyword>
<protein>
    <submittedName>
        <fullName evidence="2">Uncharacterized protein</fullName>
    </submittedName>
</protein>
<keyword evidence="1" id="KW-1133">Transmembrane helix</keyword>
<sequence length="227" mass="25983">MFLAVAVAARAMGEQWIAAARGPQSSALLFEDGSALAMADNEDDRDPQWMDIPFFVQFHSPVVPATRTGAPLQPCPPSSFFDLFIPDDFYLEYLLAPDGGRGARRLGAMRPWWEMIMRSTCEPLYVVGNKQLPLTPALQRQITSLYVFYFAEPTATTPRDADPILQKERRMAEHRKKEQKYDFMMDLFSWLEGGHWSLFFFFFSYIGSSILRYCVNSGAHYHKSIQN</sequence>
<keyword evidence="3" id="KW-1185">Reference proteome</keyword>
<keyword evidence="1" id="KW-0472">Membrane</keyword>
<comment type="caution">
    <text evidence="2">The sequence shown here is derived from an EMBL/GenBank/DDBJ whole genome shotgun (WGS) entry which is preliminary data.</text>
</comment>
<evidence type="ECO:0000256" key="1">
    <source>
        <dbReference type="SAM" id="Phobius"/>
    </source>
</evidence>
<dbReference type="EMBL" id="ATMH01010428">
    <property type="protein sequence ID" value="EPY17543.1"/>
    <property type="molecule type" value="Genomic_DNA"/>
</dbReference>
<evidence type="ECO:0000313" key="3">
    <source>
        <dbReference type="Proteomes" id="UP000015354"/>
    </source>
</evidence>
<dbReference type="AlphaFoldDB" id="S9TMI1"/>
<dbReference type="Proteomes" id="UP000015354">
    <property type="component" value="Unassembled WGS sequence"/>
</dbReference>
<reference evidence="2 3" key="1">
    <citation type="journal article" date="2013" name="PLoS ONE">
        <title>Predicting the Proteins of Angomonas deanei, Strigomonas culicis and Their Respective Endosymbionts Reveals New Aspects of the Trypanosomatidae Family.</title>
        <authorList>
            <person name="Motta M.C."/>
            <person name="Martins A.C."/>
            <person name="de Souza S.S."/>
            <person name="Catta-Preta C.M."/>
            <person name="Silva R."/>
            <person name="Klein C.C."/>
            <person name="de Almeida L.G."/>
            <person name="de Lima Cunha O."/>
            <person name="Ciapina L.P."/>
            <person name="Brocchi M."/>
            <person name="Colabardini A.C."/>
            <person name="de Araujo Lima B."/>
            <person name="Machado C.R."/>
            <person name="de Almeida Soares C.M."/>
            <person name="Probst C.M."/>
            <person name="de Menezes C.B."/>
            <person name="Thompson C.E."/>
            <person name="Bartholomeu D.C."/>
            <person name="Gradia D.F."/>
            <person name="Pavoni D.P."/>
            <person name="Grisard E.C."/>
            <person name="Fantinatti-Garboggini F."/>
            <person name="Marchini F.K."/>
            <person name="Rodrigues-Luiz G.F."/>
            <person name="Wagner G."/>
            <person name="Goldman G.H."/>
            <person name="Fietto J.L."/>
            <person name="Elias M.C."/>
            <person name="Goldman M.H."/>
            <person name="Sagot M.F."/>
            <person name="Pereira M."/>
            <person name="Stoco P.H."/>
            <person name="de Mendonca-Neto R.P."/>
            <person name="Teixeira S.M."/>
            <person name="Maciel T.E."/>
            <person name="de Oliveira Mendes T.A."/>
            <person name="Urmenyi T.P."/>
            <person name="de Souza W."/>
            <person name="Schenkman S."/>
            <person name="de Vasconcelos A.T."/>
        </authorList>
    </citation>
    <scope>NUCLEOTIDE SEQUENCE [LARGE SCALE GENOMIC DNA]</scope>
</reference>
<accession>S9TMI1</accession>
<proteinExistence type="predicted"/>
<organism evidence="2 3">
    <name type="scientific">Strigomonas culicis</name>
    <dbReference type="NCBI Taxonomy" id="28005"/>
    <lineage>
        <taxon>Eukaryota</taxon>
        <taxon>Discoba</taxon>
        <taxon>Euglenozoa</taxon>
        <taxon>Kinetoplastea</taxon>
        <taxon>Metakinetoplastina</taxon>
        <taxon>Trypanosomatida</taxon>
        <taxon>Trypanosomatidae</taxon>
        <taxon>Strigomonadinae</taxon>
        <taxon>Strigomonas</taxon>
    </lineage>
</organism>
<name>S9TMI1_9TRYP</name>
<feature type="transmembrane region" description="Helical" evidence="1">
    <location>
        <begin position="196"/>
        <end position="215"/>
    </location>
</feature>
<evidence type="ECO:0000313" key="2">
    <source>
        <dbReference type="EMBL" id="EPY17543.1"/>
    </source>
</evidence>